<sequence>MASTGHVRGKSSPDVDTEILIAKLVLEDINDIEASRKGKSREDAPLTDEQLAIKEQAEASQELLGLLTDFRFALSMDEALEADRSHLAAFSVLNEGEEDDHLAALALSRGEDLPLPTVFQQALEDPSVLEQETDSGSNVSSDGDSGDSLLSAPSVQPQLLVKHFWTPRTSMPLRVECIICGDGISSTRSFRAPCSHYYCLGCLVNLAEASTRDETLYPLRCCKQQLPVDKVNSLLPSALRAVVNSKSIEFSTPTASRVYCSNQNCSAFLGAAGDTGKTDIACPECDAIVCSACKNAAHPGNACSESLMTLEVKALATAEGWQTCPRCNAIIELMQGCYHMTCRCSAQFCYLCATPWKRCDCRQWDEVHLEDAAERRVINEFGAEDAVERPAVHFERVYRQMQELRVNHECLDHHWRFRHGCGDCDECGDFLPVFLMRCTNCQVLACRRCSVNRL</sequence>
<keyword evidence="2" id="KW-1185">Reference proteome</keyword>
<organism evidence="1 2">
    <name type="scientific">Leucogyrophana mollusca</name>
    <dbReference type="NCBI Taxonomy" id="85980"/>
    <lineage>
        <taxon>Eukaryota</taxon>
        <taxon>Fungi</taxon>
        <taxon>Dikarya</taxon>
        <taxon>Basidiomycota</taxon>
        <taxon>Agaricomycotina</taxon>
        <taxon>Agaricomycetes</taxon>
        <taxon>Agaricomycetidae</taxon>
        <taxon>Boletales</taxon>
        <taxon>Boletales incertae sedis</taxon>
        <taxon>Leucogyrophana</taxon>
    </lineage>
</organism>
<proteinExistence type="predicted"/>
<accession>A0ACB8BYK7</accession>
<name>A0ACB8BYK7_9AGAM</name>
<gene>
    <name evidence="1" type="ORF">BV22DRAFT_1000244</name>
</gene>
<reference evidence="1" key="1">
    <citation type="journal article" date="2021" name="New Phytol.">
        <title>Evolutionary innovations through gain and loss of genes in the ectomycorrhizal Boletales.</title>
        <authorList>
            <person name="Wu G."/>
            <person name="Miyauchi S."/>
            <person name="Morin E."/>
            <person name="Kuo A."/>
            <person name="Drula E."/>
            <person name="Varga T."/>
            <person name="Kohler A."/>
            <person name="Feng B."/>
            <person name="Cao Y."/>
            <person name="Lipzen A."/>
            <person name="Daum C."/>
            <person name="Hundley H."/>
            <person name="Pangilinan J."/>
            <person name="Johnson J."/>
            <person name="Barry K."/>
            <person name="LaButti K."/>
            <person name="Ng V."/>
            <person name="Ahrendt S."/>
            <person name="Min B."/>
            <person name="Choi I.G."/>
            <person name="Park H."/>
            <person name="Plett J.M."/>
            <person name="Magnuson J."/>
            <person name="Spatafora J.W."/>
            <person name="Nagy L.G."/>
            <person name="Henrissat B."/>
            <person name="Grigoriev I.V."/>
            <person name="Yang Z.L."/>
            <person name="Xu J."/>
            <person name="Martin F.M."/>
        </authorList>
    </citation>
    <scope>NUCLEOTIDE SEQUENCE</scope>
    <source>
        <strain evidence="1">KUC20120723A-06</strain>
    </source>
</reference>
<comment type="caution">
    <text evidence="1">The sequence shown here is derived from an EMBL/GenBank/DDBJ whole genome shotgun (WGS) entry which is preliminary data.</text>
</comment>
<dbReference type="Proteomes" id="UP000790709">
    <property type="component" value="Unassembled WGS sequence"/>
</dbReference>
<evidence type="ECO:0000313" key="1">
    <source>
        <dbReference type="EMBL" id="KAH7930749.1"/>
    </source>
</evidence>
<evidence type="ECO:0000313" key="2">
    <source>
        <dbReference type="Proteomes" id="UP000790709"/>
    </source>
</evidence>
<protein>
    <submittedName>
        <fullName evidence="1">Uncharacterized protein</fullName>
    </submittedName>
</protein>
<dbReference type="EMBL" id="MU266330">
    <property type="protein sequence ID" value="KAH7930749.1"/>
    <property type="molecule type" value="Genomic_DNA"/>
</dbReference>